<organism evidence="2 3">
    <name type="scientific">Mycobacterium gordonae</name>
    <dbReference type="NCBI Taxonomy" id="1778"/>
    <lineage>
        <taxon>Bacteria</taxon>
        <taxon>Bacillati</taxon>
        <taxon>Actinomycetota</taxon>
        <taxon>Actinomycetes</taxon>
        <taxon>Mycobacteriales</taxon>
        <taxon>Mycobacteriaceae</taxon>
        <taxon>Mycobacterium</taxon>
    </lineage>
</organism>
<reference evidence="2 3" key="1">
    <citation type="submission" date="2015-10" db="EMBL/GenBank/DDBJ databases">
        <title>Mycobacterium gordonae draft genome assembly.</title>
        <authorList>
            <person name="Ustinova V."/>
            <person name="Smirnova T."/>
            <person name="Blagodatskikh K."/>
            <person name="Varlamov D."/>
            <person name="Larionova E."/>
            <person name="Chernousova L."/>
        </authorList>
    </citation>
    <scope>NUCLEOTIDE SEQUENCE [LARGE SCALE GENOMIC DNA]</scope>
    <source>
        <strain evidence="2 3">CTRI 14-8773</strain>
    </source>
</reference>
<dbReference type="InterPro" id="IPR000073">
    <property type="entry name" value="AB_hydrolase_1"/>
</dbReference>
<dbReference type="Proteomes" id="UP000051677">
    <property type="component" value="Unassembled WGS sequence"/>
</dbReference>
<accession>A0A0Q2M7U3</accession>
<feature type="domain" description="AB hydrolase-1" evidence="1">
    <location>
        <begin position="49"/>
        <end position="268"/>
    </location>
</feature>
<protein>
    <recommendedName>
        <fullName evidence="1">AB hydrolase-1 domain-containing protein</fullName>
    </recommendedName>
</protein>
<proteinExistence type="predicted"/>
<dbReference type="RefSeq" id="WP_055580966.1">
    <property type="nucleotide sequence ID" value="NZ_LKTM01000361.1"/>
</dbReference>
<dbReference type="InterPro" id="IPR029058">
    <property type="entry name" value="AB_hydrolase_fold"/>
</dbReference>
<evidence type="ECO:0000313" key="3">
    <source>
        <dbReference type="Proteomes" id="UP000051677"/>
    </source>
</evidence>
<dbReference type="AlphaFoldDB" id="A0A0Q2M7U3"/>
<name>A0A0Q2M7U3_MYCGO</name>
<dbReference type="EMBL" id="LKTM01000361">
    <property type="protein sequence ID" value="KQH75951.1"/>
    <property type="molecule type" value="Genomic_DNA"/>
</dbReference>
<dbReference type="OrthoDB" id="9785698at2"/>
<evidence type="ECO:0000259" key="1">
    <source>
        <dbReference type="Pfam" id="PF12697"/>
    </source>
</evidence>
<dbReference type="Gene3D" id="3.40.50.1820">
    <property type="entry name" value="alpha/beta hydrolase"/>
    <property type="match status" value="1"/>
</dbReference>
<dbReference type="GO" id="GO:0003824">
    <property type="term" value="F:catalytic activity"/>
    <property type="evidence" value="ECO:0007669"/>
    <property type="project" value="UniProtKB-ARBA"/>
</dbReference>
<dbReference type="Pfam" id="PF12697">
    <property type="entry name" value="Abhydrolase_6"/>
    <property type="match status" value="1"/>
</dbReference>
<evidence type="ECO:0000313" key="2">
    <source>
        <dbReference type="EMBL" id="KQH75951.1"/>
    </source>
</evidence>
<sequence>MTVSDEMERFARQHGKHVVVRDIPWSYYRLGAGTPVLWLTGGLRRAAVASAFLEQLAGRHTVIAPDYAPALSIADFMAAFDEMLRSEAVEAVTVIGQSYGGMLAQAYLAHRPQAVTRLVLSSSGPATYARPWLVAARVATLLARVLPEPVLKDLLAAGLGRLAHQLPPAEAAQLAGTIRFLLREKLRRADVVSHFAVAADLIRSGTVNPAALRGWQGEVIVLSAENDPTQSDRDIPRYERMFGRRPRVVSLGQLGHAAVLSDPGRYVDLLEGVLDR</sequence>
<dbReference type="SUPFAM" id="SSF53474">
    <property type="entry name" value="alpha/beta-Hydrolases"/>
    <property type="match status" value="1"/>
</dbReference>
<comment type="caution">
    <text evidence="2">The sequence shown here is derived from an EMBL/GenBank/DDBJ whole genome shotgun (WGS) entry which is preliminary data.</text>
</comment>
<gene>
    <name evidence="2" type="ORF">AO501_18075</name>
</gene>